<reference evidence="1 2" key="1">
    <citation type="journal article" date="2014" name="Genome Announc.">
        <title>Draft Genome Sequence of Cytophaga fermentans JCM 21142T, a Facultative Anaerobe Isolated from Marine Mud.</title>
        <authorList>
            <person name="Starns D."/>
            <person name="Oshima K."/>
            <person name="Suda W."/>
            <person name="Iino T."/>
            <person name="Yuki M."/>
            <person name="Inoue J."/>
            <person name="Kitamura K."/>
            <person name="Iida T."/>
            <person name="Darby A."/>
            <person name="Hattori M."/>
            <person name="Ohkuma M."/>
        </authorList>
    </citation>
    <scope>NUCLEOTIDE SEQUENCE [LARGE SCALE GENOMIC DNA]</scope>
    <source>
        <strain evidence="1 2">JCM 21142</strain>
    </source>
</reference>
<comment type="caution">
    <text evidence="1">The sequence shown here is derived from an EMBL/GenBank/DDBJ whole genome shotgun (WGS) entry which is preliminary data.</text>
</comment>
<dbReference type="EMBL" id="BAMD01000158">
    <property type="protein sequence ID" value="GAF05924.1"/>
    <property type="molecule type" value="Genomic_DNA"/>
</dbReference>
<gene>
    <name evidence="1" type="ORF">JCM21142_124685</name>
</gene>
<evidence type="ECO:0000313" key="2">
    <source>
        <dbReference type="Proteomes" id="UP000019402"/>
    </source>
</evidence>
<dbReference type="AlphaFoldDB" id="W7YTZ8"/>
<keyword evidence="2" id="KW-1185">Reference proteome</keyword>
<dbReference type="PROSITE" id="PS51257">
    <property type="entry name" value="PROKAR_LIPOPROTEIN"/>
    <property type="match status" value="1"/>
</dbReference>
<dbReference type="Proteomes" id="UP000019402">
    <property type="component" value="Unassembled WGS sequence"/>
</dbReference>
<proteinExistence type="predicted"/>
<dbReference type="OrthoDB" id="824753at2"/>
<dbReference type="RefSeq" id="WP_044214444.1">
    <property type="nucleotide sequence ID" value="NZ_KI912107.1"/>
</dbReference>
<evidence type="ECO:0000313" key="1">
    <source>
        <dbReference type="EMBL" id="GAF05924.1"/>
    </source>
</evidence>
<evidence type="ECO:0008006" key="3">
    <source>
        <dbReference type="Google" id="ProtNLM"/>
    </source>
</evidence>
<organism evidence="1 2">
    <name type="scientific">Saccharicrinis fermentans DSM 9555 = JCM 21142</name>
    <dbReference type="NCBI Taxonomy" id="869213"/>
    <lineage>
        <taxon>Bacteria</taxon>
        <taxon>Pseudomonadati</taxon>
        <taxon>Bacteroidota</taxon>
        <taxon>Bacteroidia</taxon>
        <taxon>Marinilabiliales</taxon>
        <taxon>Marinilabiliaceae</taxon>
        <taxon>Saccharicrinis</taxon>
    </lineage>
</organism>
<sequence>MKNFSILYLFLLFFTSCEPKEFFPDPNSQRDENLFGTWRNIDTPKADSSFVIFTSTGYYGNTSFINNNQITGFTNLDGLWYNLTIYGLNDIGKYYTASTSKHWTNGRWESESYYILNETNDTLYLGSSKDNLNDIYIRNDYQLIYDGPDYVGIDSIMTE</sequence>
<protein>
    <recommendedName>
        <fullName evidence="3">Lipocalin-like domain-containing protein</fullName>
    </recommendedName>
</protein>
<accession>W7YTZ8</accession>
<name>W7YTZ8_9BACT</name>